<organism evidence="1 2">
    <name type="scientific">Coccomyxa subellipsoidea</name>
    <dbReference type="NCBI Taxonomy" id="248742"/>
    <lineage>
        <taxon>Eukaryota</taxon>
        <taxon>Viridiplantae</taxon>
        <taxon>Chlorophyta</taxon>
        <taxon>core chlorophytes</taxon>
        <taxon>Trebouxiophyceae</taxon>
        <taxon>Trebouxiophyceae incertae sedis</taxon>
        <taxon>Coccomyxaceae</taxon>
        <taxon>Coccomyxa</taxon>
    </lineage>
</organism>
<protein>
    <submittedName>
        <fullName evidence="1">Uncharacterized protein</fullName>
    </submittedName>
</protein>
<evidence type="ECO:0000313" key="1">
    <source>
        <dbReference type="EMBL" id="KAK9901525.1"/>
    </source>
</evidence>
<accession>A0ABR2YB92</accession>
<evidence type="ECO:0000313" key="2">
    <source>
        <dbReference type="Proteomes" id="UP001491310"/>
    </source>
</evidence>
<dbReference type="Proteomes" id="UP001491310">
    <property type="component" value="Unassembled WGS sequence"/>
</dbReference>
<name>A0ABR2YB92_9CHLO</name>
<dbReference type="EMBL" id="JALJOT010000017">
    <property type="protein sequence ID" value="KAK9901525.1"/>
    <property type="molecule type" value="Genomic_DNA"/>
</dbReference>
<keyword evidence="2" id="KW-1185">Reference proteome</keyword>
<proteinExistence type="predicted"/>
<gene>
    <name evidence="1" type="ORF">WJX75_000497</name>
</gene>
<sequence length="87" mass="9227">MTRTAAVSAVPKVEIVGKLAGLFATFDDGRGANPDADDTHLMLHAGDCNFVAYVFDDSIRCKATVRKLGVSDSSRAFRQSQATSYGG</sequence>
<comment type="caution">
    <text evidence="1">The sequence shown here is derived from an EMBL/GenBank/DDBJ whole genome shotgun (WGS) entry which is preliminary data.</text>
</comment>
<reference evidence="1 2" key="1">
    <citation type="journal article" date="2024" name="Nat. Commun.">
        <title>Phylogenomics reveals the evolutionary origins of lichenization in chlorophyte algae.</title>
        <authorList>
            <person name="Puginier C."/>
            <person name="Libourel C."/>
            <person name="Otte J."/>
            <person name="Skaloud P."/>
            <person name="Haon M."/>
            <person name="Grisel S."/>
            <person name="Petersen M."/>
            <person name="Berrin J.G."/>
            <person name="Delaux P.M."/>
            <person name="Dal Grande F."/>
            <person name="Keller J."/>
        </authorList>
    </citation>
    <scope>NUCLEOTIDE SEQUENCE [LARGE SCALE GENOMIC DNA]</scope>
    <source>
        <strain evidence="1 2">SAG 216-7</strain>
    </source>
</reference>